<feature type="chain" id="PRO_5044821631" description="FAS1 domain-containing protein" evidence="2">
    <location>
        <begin position="20"/>
        <end position="376"/>
    </location>
</feature>
<protein>
    <recommendedName>
        <fullName evidence="3">FAS1 domain-containing protein</fullName>
    </recommendedName>
</protein>
<keyword evidence="5" id="KW-1185">Reference proteome</keyword>
<feature type="domain" description="FAS1" evidence="3">
    <location>
        <begin position="235"/>
        <end position="331"/>
    </location>
</feature>
<evidence type="ECO:0000259" key="3">
    <source>
        <dbReference type="SMART" id="SM00554"/>
    </source>
</evidence>
<comment type="caution">
    <text evidence="4">The sequence shown here is derived from an EMBL/GenBank/DDBJ whole genome shotgun (WGS) entry which is preliminary data.</text>
</comment>
<accession>A0ABC8QU62</accession>
<evidence type="ECO:0000256" key="2">
    <source>
        <dbReference type="SAM" id="SignalP"/>
    </source>
</evidence>
<dbReference type="SMART" id="SM00554">
    <property type="entry name" value="FAS1"/>
    <property type="match status" value="2"/>
</dbReference>
<dbReference type="InterPro" id="IPR036378">
    <property type="entry name" value="FAS1_dom_sf"/>
</dbReference>
<dbReference type="SUPFAM" id="SSF82153">
    <property type="entry name" value="FAS1 domain"/>
    <property type="match status" value="2"/>
</dbReference>
<proteinExistence type="inferred from homology"/>
<keyword evidence="2" id="KW-0732">Signal</keyword>
<feature type="domain" description="FAS1" evidence="3">
    <location>
        <begin position="72"/>
        <end position="169"/>
    </location>
</feature>
<sequence length="376" mass="40520">MATSLLLIILTCIFVCTSATTATASTSSIAPSSNPHQDHAYPPSLFAIILSTLGFQELSSAATTASLSIPTTIFAPTDSSLLTCPSCSLPLLLQEHSVPGLYPLHFLLTLPFGTKLETLSPNRCLTITTGTTSASLQKVFINGAEITRPNLFNKGLIIVHGLQGFVSHLSPLSCNVERMTSLSFPSHPPPTASFFIMRLMLKDAMLRLRTNGYSLLALAIRVKYYAELSDLKALTVFALDDESIFAGGHTSYVSDLRFHIVPNRLLMADELMRLPAETVLPTMESGKQLVVTNAGGGGGLLINHVRIKSPDVLYNNRIVVHGLFTPFPHTPQRADGDYWQIAQSTSNGGVDQAWAPIVAPVAGARSMLEIEDHHGL</sequence>
<dbReference type="AlphaFoldDB" id="A0ABC8QU62"/>
<name>A0ABC8QU62_9AQUA</name>
<evidence type="ECO:0000313" key="5">
    <source>
        <dbReference type="Proteomes" id="UP001642360"/>
    </source>
</evidence>
<dbReference type="InterPro" id="IPR052806">
    <property type="entry name" value="Fasciclin-like_AGP"/>
</dbReference>
<gene>
    <name evidence="4" type="ORF">ILEXP_LOCUS1838</name>
</gene>
<comment type="similarity">
    <text evidence="1">Belongs to the fasciclin-like AGP family.</text>
</comment>
<dbReference type="EMBL" id="CAUOFW020000669">
    <property type="protein sequence ID" value="CAK9134910.1"/>
    <property type="molecule type" value="Genomic_DNA"/>
</dbReference>
<dbReference type="InterPro" id="IPR000782">
    <property type="entry name" value="FAS1_domain"/>
</dbReference>
<reference evidence="4 5" key="1">
    <citation type="submission" date="2024-02" db="EMBL/GenBank/DDBJ databases">
        <authorList>
            <person name="Vignale AGUSTIN F."/>
            <person name="Sosa J E."/>
            <person name="Modenutti C."/>
        </authorList>
    </citation>
    <scope>NUCLEOTIDE SEQUENCE [LARGE SCALE GENOMIC DNA]</scope>
</reference>
<dbReference type="PANTHER" id="PTHR33985">
    <property type="entry name" value="OS02G0491300 PROTEIN-RELATED"/>
    <property type="match status" value="1"/>
</dbReference>
<dbReference type="Gene3D" id="2.30.180.10">
    <property type="entry name" value="FAS1 domain"/>
    <property type="match status" value="2"/>
</dbReference>
<organism evidence="4 5">
    <name type="scientific">Ilex paraguariensis</name>
    <name type="common">yerba mate</name>
    <dbReference type="NCBI Taxonomy" id="185542"/>
    <lineage>
        <taxon>Eukaryota</taxon>
        <taxon>Viridiplantae</taxon>
        <taxon>Streptophyta</taxon>
        <taxon>Embryophyta</taxon>
        <taxon>Tracheophyta</taxon>
        <taxon>Spermatophyta</taxon>
        <taxon>Magnoliopsida</taxon>
        <taxon>eudicotyledons</taxon>
        <taxon>Gunneridae</taxon>
        <taxon>Pentapetalae</taxon>
        <taxon>asterids</taxon>
        <taxon>campanulids</taxon>
        <taxon>Aquifoliales</taxon>
        <taxon>Aquifoliaceae</taxon>
        <taxon>Ilex</taxon>
    </lineage>
</organism>
<dbReference type="PANTHER" id="PTHR33985:SF2">
    <property type="entry name" value="EXPRESSED PROTEIN"/>
    <property type="match status" value="1"/>
</dbReference>
<evidence type="ECO:0000313" key="4">
    <source>
        <dbReference type="EMBL" id="CAK9134910.1"/>
    </source>
</evidence>
<evidence type="ECO:0000256" key="1">
    <source>
        <dbReference type="ARBA" id="ARBA00007843"/>
    </source>
</evidence>
<feature type="signal peptide" evidence="2">
    <location>
        <begin position="1"/>
        <end position="19"/>
    </location>
</feature>
<dbReference type="Proteomes" id="UP001642360">
    <property type="component" value="Unassembled WGS sequence"/>
</dbReference>